<feature type="transmembrane region" description="Helical" evidence="6">
    <location>
        <begin position="272"/>
        <end position="290"/>
    </location>
</feature>
<dbReference type="Pfam" id="PF00892">
    <property type="entry name" value="EamA"/>
    <property type="match status" value="2"/>
</dbReference>
<evidence type="ECO:0000313" key="8">
    <source>
        <dbReference type="EMBL" id="MEE2566391.1"/>
    </source>
</evidence>
<evidence type="ECO:0000259" key="7">
    <source>
        <dbReference type="Pfam" id="PF00892"/>
    </source>
</evidence>
<evidence type="ECO:0000256" key="2">
    <source>
        <dbReference type="ARBA" id="ARBA00007362"/>
    </source>
</evidence>
<feature type="transmembrane region" description="Helical" evidence="6">
    <location>
        <begin position="157"/>
        <end position="177"/>
    </location>
</feature>
<dbReference type="Proteomes" id="UP001310692">
    <property type="component" value="Unassembled WGS sequence"/>
</dbReference>
<dbReference type="PANTHER" id="PTHR32322:SF2">
    <property type="entry name" value="EAMA DOMAIN-CONTAINING PROTEIN"/>
    <property type="match status" value="1"/>
</dbReference>
<feature type="transmembrane region" description="Helical" evidence="6">
    <location>
        <begin position="39"/>
        <end position="60"/>
    </location>
</feature>
<dbReference type="RefSeq" id="WP_330195932.1">
    <property type="nucleotide sequence ID" value="NZ_JAZDRO010000002.1"/>
</dbReference>
<feature type="transmembrane region" description="Helical" evidence="6">
    <location>
        <begin position="72"/>
        <end position="93"/>
    </location>
</feature>
<protein>
    <submittedName>
        <fullName evidence="8">EamA family transporter</fullName>
    </submittedName>
</protein>
<accession>A0ABU7LXX1</accession>
<feature type="transmembrane region" description="Helical" evidence="6">
    <location>
        <begin position="215"/>
        <end position="238"/>
    </location>
</feature>
<keyword evidence="9" id="KW-1185">Reference proteome</keyword>
<feature type="transmembrane region" description="Helical" evidence="6">
    <location>
        <begin position="99"/>
        <end position="121"/>
    </location>
</feature>
<dbReference type="EMBL" id="JAZDRO010000002">
    <property type="protein sequence ID" value="MEE2566391.1"/>
    <property type="molecule type" value="Genomic_DNA"/>
</dbReference>
<keyword evidence="5 6" id="KW-0472">Membrane</keyword>
<keyword evidence="4 6" id="KW-1133">Transmembrane helix</keyword>
<evidence type="ECO:0000256" key="3">
    <source>
        <dbReference type="ARBA" id="ARBA00022692"/>
    </source>
</evidence>
<evidence type="ECO:0000256" key="5">
    <source>
        <dbReference type="ARBA" id="ARBA00023136"/>
    </source>
</evidence>
<comment type="caution">
    <text evidence="8">The sequence shown here is derived from an EMBL/GenBank/DDBJ whole genome shotgun (WGS) entry which is preliminary data.</text>
</comment>
<feature type="transmembrane region" description="Helical" evidence="6">
    <location>
        <begin position="12"/>
        <end position="33"/>
    </location>
</feature>
<feature type="transmembrane region" description="Helical" evidence="6">
    <location>
        <begin position="189"/>
        <end position="209"/>
    </location>
</feature>
<comment type="subcellular location">
    <subcellularLocation>
        <location evidence="1">Membrane</location>
        <topology evidence="1">Multi-pass membrane protein</topology>
    </subcellularLocation>
</comment>
<evidence type="ECO:0000313" key="9">
    <source>
        <dbReference type="Proteomes" id="UP001310692"/>
    </source>
</evidence>
<dbReference type="InterPro" id="IPR000620">
    <property type="entry name" value="EamA_dom"/>
</dbReference>
<organism evidence="8 9">
    <name type="scientific">Hyphobacterium marinum</name>
    <dbReference type="NCBI Taxonomy" id="3116574"/>
    <lineage>
        <taxon>Bacteria</taxon>
        <taxon>Pseudomonadati</taxon>
        <taxon>Pseudomonadota</taxon>
        <taxon>Alphaproteobacteria</taxon>
        <taxon>Maricaulales</taxon>
        <taxon>Maricaulaceae</taxon>
        <taxon>Hyphobacterium</taxon>
    </lineage>
</organism>
<dbReference type="InterPro" id="IPR037185">
    <property type="entry name" value="EmrE-like"/>
</dbReference>
<dbReference type="InterPro" id="IPR050638">
    <property type="entry name" value="AA-Vitamin_Transporters"/>
</dbReference>
<sequence>MSTPGQARPADWIGLGIMALLWGTAFAFIAFSLDGLPPAGITFVRLALAAILLTVHAYWRGHRLPQLGDPRWPWWIALGFFGNALPFFLIPWAQQELSSGVTGILLAIMPLATVGLAHFFANEPMTRMKFAGFVTGFGGVILLIGPSALAGLGGPVFLAKLAVLASAFAYAINMILVRRAPATPPALSAAGMLITSAVWAAPLGLWQLVHSTADFSALAWGAVIWLGIGPTAIASVYYMRLIGSAGASFASMVNYLVPVVAVIAGLALGETIGWTSLAGLAVILAGIAIARRGQPRRPKIAG</sequence>
<keyword evidence="3 6" id="KW-0812">Transmembrane</keyword>
<evidence type="ECO:0000256" key="1">
    <source>
        <dbReference type="ARBA" id="ARBA00004141"/>
    </source>
</evidence>
<name>A0ABU7LXX1_9PROT</name>
<evidence type="ECO:0000256" key="4">
    <source>
        <dbReference type="ARBA" id="ARBA00022989"/>
    </source>
</evidence>
<feature type="domain" description="EamA" evidence="7">
    <location>
        <begin position="17"/>
        <end position="144"/>
    </location>
</feature>
<reference evidence="8 9" key="1">
    <citation type="submission" date="2024-01" db="EMBL/GenBank/DDBJ databases">
        <title>Hyphobacterium bacterium isolated from marine sediment.</title>
        <authorList>
            <person name="Zhao S."/>
        </authorList>
    </citation>
    <scope>NUCLEOTIDE SEQUENCE [LARGE SCALE GENOMIC DNA]</scope>
    <source>
        <strain evidence="8 9">Y60-23</strain>
    </source>
</reference>
<comment type="similarity">
    <text evidence="2">Belongs to the EamA transporter family.</text>
</comment>
<evidence type="ECO:0000256" key="6">
    <source>
        <dbReference type="SAM" id="Phobius"/>
    </source>
</evidence>
<dbReference type="SUPFAM" id="SSF103481">
    <property type="entry name" value="Multidrug resistance efflux transporter EmrE"/>
    <property type="match status" value="2"/>
</dbReference>
<proteinExistence type="inferred from homology"/>
<dbReference type="PANTHER" id="PTHR32322">
    <property type="entry name" value="INNER MEMBRANE TRANSPORTER"/>
    <property type="match status" value="1"/>
</dbReference>
<feature type="transmembrane region" description="Helical" evidence="6">
    <location>
        <begin position="245"/>
        <end position="266"/>
    </location>
</feature>
<feature type="transmembrane region" description="Helical" evidence="6">
    <location>
        <begin position="130"/>
        <end position="151"/>
    </location>
</feature>
<gene>
    <name evidence="8" type="ORF">V0U35_06825</name>
</gene>
<feature type="domain" description="EamA" evidence="7">
    <location>
        <begin position="161"/>
        <end position="290"/>
    </location>
</feature>